<keyword evidence="1" id="KW-0812">Transmembrane</keyword>
<dbReference type="GO" id="GO:0034228">
    <property type="term" value="F:ethanolamine transmembrane transporter activity"/>
    <property type="evidence" value="ECO:0007669"/>
    <property type="project" value="InterPro"/>
</dbReference>
<protein>
    <submittedName>
        <fullName evidence="2">Ethanolamine utilization protein (EutH)</fullName>
    </submittedName>
</protein>
<sequence>MLGSALSFNIPVGFKILKREQQIYFAYGSLIGILSVPFGLVVGGATMNLTEHKISFIKVLLNAVPITVLTILIGPCLFFFPNKTLKGFLGFASAINFLMVFGAALGIFQNLTEFHFPLFNSMVTHEIEGGDNALEHGLLAAG</sequence>
<feature type="transmembrane region" description="Helical" evidence="1">
    <location>
        <begin position="24"/>
        <end position="47"/>
    </location>
</feature>
<organism evidence="2">
    <name type="scientific">Coptotermes formosanus</name>
    <name type="common">Formosan subterranean termite</name>
    <dbReference type="NCBI Taxonomy" id="36987"/>
    <lineage>
        <taxon>Eukaryota</taxon>
        <taxon>Metazoa</taxon>
        <taxon>Ecdysozoa</taxon>
        <taxon>Arthropoda</taxon>
        <taxon>Hexapoda</taxon>
        <taxon>Insecta</taxon>
        <taxon>Pterygota</taxon>
        <taxon>Neoptera</taxon>
        <taxon>Polyneoptera</taxon>
        <taxon>Dictyoptera</taxon>
        <taxon>Blattodea</taxon>
        <taxon>Blattoidea</taxon>
        <taxon>Termitoidae</taxon>
        <taxon>Rhinotermitidae</taxon>
        <taxon>Coptotermes</taxon>
    </lineage>
</organism>
<reference evidence="2" key="1">
    <citation type="submission" date="2013-03" db="EMBL/GenBank/DDBJ databases">
        <title>Immune-Related transcriptome of Coptotermes formosanus Shiraki workers: the defense mechanism.</title>
        <authorList>
            <person name="Hussain A."/>
            <person name="Li Y.F."/>
            <person name="Wen S.Y."/>
        </authorList>
    </citation>
    <scope>NUCLEOTIDE SEQUENCE</scope>
</reference>
<proteinExistence type="evidence at transcript level"/>
<dbReference type="EMBL" id="KC740988">
    <property type="protein sequence ID" value="AGM32812.1"/>
    <property type="molecule type" value="mRNA"/>
</dbReference>
<dbReference type="InterPro" id="IPR007441">
    <property type="entry name" value="EutH"/>
</dbReference>
<dbReference type="AlphaFoldDB" id="R4V258"/>
<feature type="non-terminal residue" evidence="2">
    <location>
        <position position="142"/>
    </location>
</feature>
<dbReference type="PANTHER" id="PTHR40089:SF1">
    <property type="entry name" value="ETHANOLAMINE PERMEASE EUTH-RELATED"/>
    <property type="match status" value="1"/>
</dbReference>
<feature type="transmembrane region" description="Helical" evidence="1">
    <location>
        <begin position="87"/>
        <end position="108"/>
    </location>
</feature>
<keyword evidence="1" id="KW-1133">Transmembrane helix</keyword>
<accession>R4V258</accession>
<dbReference type="PANTHER" id="PTHR40089">
    <property type="entry name" value="ETHANOLAMINE UTILIZATION PROTEIN EUTH"/>
    <property type="match status" value="1"/>
</dbReference>
<feature type="transmembrane region" description="Helical" evidence="1">
    <location>
        <begin position="59"/>
        <end position="80"/>
    </location>
</feature>
<dbReference type="GO" id="GO:0005886">
    <property type="term" value="C:plasma membrane"/>
    <property type="evidence" value="ECO:0007669"/>
    <property type="project" value="TreeGrafter"/>
</dbReference>
<evidence type="ECO:0000256" key="1">
    <source>
        <dbReference type="SAM" id="Phobius"/>
    </source>
</evidence>
<dbReference type="Pfam" id="PF04346">
    <property type="entry name" value="EutH"/>
    <property type="match status" value="1"/>
</dbReference>
<keyword evidence="1" id="KW-0472">Membrane</keyword>
<evidence type="ECO:0000313" key="2">
    <source>
        <dbReference type="EMBL" id="AGM32812.1"/>
    </source>
</evidence>
<name>R4V258_COPFO</name>